<dbReference type="Gene3D" id="3.40.190.10">
    <property type="entry name" value="Periplasmic binding protein-like II"/>
    <property type="match status" value="1"/>
</dbReference>
<dbReference type="PIRSF" id="PIRSF017082">
    <property type="entry name" value="YflP"/>
    <property type="match status" value="1"/>
</dbReference>
<dbReference type="eggNOG" id="COG3181">
    <property type="taxonomic scope" value="Bacteria"/>
</dbReference>
<dbReference type="PANTHER" id="PTHR42928">
    <property type="entry name" value="TRICARBOXYLATE-BINDING PROTEIN"/>
    <property type="match status" value="1"/>
</dbReference>
<dbReference type="InterPro" id="IPR042100">
    <property type="entry name" value="Bug_dom1"/>
</dbReference>
<gene>
    <name evidence="3" type="primary">bug91</name>
    <name evidence="3" type="ordered locus">Bpet4166</name>
</gene>
<name>A9I9W3_BORPD</name>
<keyword evidence="2" id="KW-0732">Signal</keyword>
<dbReference type="InterPro" id="IPR006311">
    <property type="entry name" value="TAT_signal"/>
</dbReference>
<dbReference type="STRING" id="94624.Bpet4166"/>
<proteinExistence type="inferred from homology"/>
<comment type="similarity">
    <text evidence="1">Belongs to the UPF0065 (bug) family.</text>
</comment>
<dbReference type="Pfam" id="PF03401">
    <property type="entry name" value="TctC"/>
    <property type="match status" value="1"/>
</dbReference>
<evidence type="ECO:0000313" key="4">
    <source>
        <dbReference type="Proteomes" id="UP000001225"/>
    </source>
</evidence>
<accession>A9I9W3</accession>
<dbReference type="KEGG" id="bpt:Bpet4166"/>
<dbReference type="SUPFAM" id="SSF53850">
    <property type="entry name" value="Periplasmic binding protein-like II"/>
    <property type="match status" value="1"/>
</dbReference>
<sequence>MRNTSFRSRRFCMKGIAAVVGGLALAASLPAHAQPDASYPSRPITIVVPHPPGGSVDGLARIFAVKLGEELKQSIIIDNRAGASGMVGAGVVARAQPDGYTLYLNASIHNINPLLYGKKMTFDAVKDFTPISGLAQGALILSVNNDVPAKTVKEFVSVVKAAPDKYNFATTGFGSAGHLAIAQFAYEAGLSNLQIPIVLYKGGGPALTDLIGGQVHALADPMLSSLPMVQGGKIRALAVTGDRRSPLLPDVPTMQEAGLKDFEFYSWYGLWAPAGLPEPVLKRLDAAAQNVMQSASMKEQLGNLGFESSYRNSADFAQYIQSETAKYGAIIKQANITAE</sequence>
<dbReference type="CDD" id="cd13578">
    <property type="entry name" value="PBP2_Bug27"/>
    <property type="match status" value="1"/>
</dbReference>
<dbReference type="Proteomes" id="UP000001225">
    <property type="component" value="Chromosome"/>
</dbReference>
<dbReference type="AlphaFoldDB" id="A9I9W3"/>
<dbReference type="Gene3D" id="3.40.190.150">
    <property type="entry name" value="Bordetella uptake gene, domain 1"/>
    <property type="match status" value="1"/>
</dbReference>
<dbReference type="PANTHER" id="PTHR42928:SF5">
    <property type="entry name" value="BLR1237 PROTEIN"/>
    <property type="match status" value="1"/>
</dbReference>
<keyword evidence="4" id="KW-1185">Reference proteome</keyword>
<protein>
    <submittedName>
        <fullName evidence="3">Secreted protein</fullName>
    </submittedName>
</protein>
<evidence type="ECO:0000313" key="3">
    <source>
        <dbReference type="EMBL" id="CAP44514.1"/>
    </source>
</evidence>
<evidence type="ECO:0000256" key="2">
    <source>
        <dbReference type="SAM" id="SignalP"/>
    </source>
</evidence>
<evidence type="ECO:0000256" key="1">
    <source>
        <dbReference type="ARBA" id="ARBA00006987"/>
    </source>
</evidence>
<feature type="signal peptide" evidence="2">
    <location>
        <begin position="1"/>
        <end position="33"/>
    </location>
</feature>
<dbReference type="EMBL" id="AM902716">
    <property type="protein sequence ID" value="CAP44514.1"/>
    <property type="molecule type" value="Genomic_DNA"/>
</dbReference>
<organism evidence="3 4">
    <name type="scientific">Bordetella petrii (strain ATCC BAA-461 / DSM 12804 / CCUG 43448 / CIP 107267 / Se-1111R)</name>
    <dbReference type="NCBI Taxonomy" id="340100"/>
    <lineage>
        <taxon>Bacteria</taxon>
        <taxon>Pseudomonadati</taxon>
        <taxon>Pseudomonadota</taxon>
        <taxon>Betaproteobacteria</taxon>
        <taxon>Burkholderiales</taxon>
        <taxon>Alcaligenaceae</taxon>
        <taxon>Bordetella</taxon>
    </lineage>
</organism>
<feature type="chain" id="PRO_5002736354" evidence="2">
    <location>
        <begin position="34"/>
        <end position="339"/>
    </location>
</feature>
<dbReference type="PROSITE" id="PS51318">
    <property type="entry name" value="TAT"/>
    <property type="match status" value="1"/>
</dbReference>
<reference evidence="3 4" key="1">
    <citation type="journal article" date="2008" name="BMC Genomics">
        <title>The missing link: Bordetella petrii is endowed with both the metabolic versatility of environmental bacteria and virulence traits of pathogenic Bordetellae.</title>
        <authorList>
            <person name="Gross R."/>
            <person name="Guzman C.A."/>
            <person name="Sebaihia M."/>
            <person name="Martins Dos Santos V.A."/>
            <person name="Pieper D.H."/>
            <person name="Koebnik R."/>
            <person name="Lechner M."/>
            <person name="Bartels D."/>
            <person name="Buhrmester J."/>
            <person name="Choudhuri J.V."/>
            <person name="Ebensen T."/>
            <person name="Gaigalat L."/>
            <person name="Herrmann S."/>
            <person name="Khachane A.N."/>
            <person name="Larisch C."/>
            <person name="Link S."/>
            <person name="Linke B."/>
            <person name="Meyer F."/>
            <person name="Mormann S."/>
            <person name="Nakunst D."/>
            <person name="Rueckert C."/>
            <person name="Schneiker-Bekel S."/>
            <person name="Schulze K."/>
            <person name="Vorhoelter F.J."/>
            <person name="Yevsa T."/>
            <person name="Engle J.T."/>
            <person name="Goldman W.E."/>
            <person name="Puehler A."/>
            <person name="Goebel U.B."/>
            <person name="Goesmann A."/>
            <person name="Bloecker H."/>
            <person name="Kaiser O."/>
            <person name="Martinez-Arias R."/>
        </authorList>
    </citation>
    <scope>NUCLEOTIDE SEQUENCE [LARGE SCALE GENOMIC DNA]</scope>
    <source>
        <strain evidence="4">ATCC BAA-461 / DSM 12804 / CCUG 43448 / CIP 107267 / Se-1111R</strain>
    </source>
</reference>
<dbReference type="InterPro" id="IPR005064">
    <property type="entry name" value="BUG"/>
</dbReference>